<dbReference type="InterPro" id="IPR036365">
    <property type="entry name" value="PGBD-like_sf"/>
</dbReference>
<sequence>MGKIHRAKFLMASVVSFSLVTGQVFAQTPPVAPVPASTDSTAPAPVTAAQTPAESQAPAAASAAAAPQTPSAPAAAEMATPVAPATSIAATVAAPAAAPAANDGWEQEFALWQAASSGNTVDEYNSYLTAYPAGKFAAIAKARIVKLAASETPVVEAVSAPVEMAAPPMPAFQLGTPETEAVLLGQKATRREVQGRLTSLGFSTGGADGALGAKSRSAIMQWQGFVDAPTTGYLSYDQLARLRTDSEQPYQSWLAAQPKPRPAQVRQRARPAAGDELVGRVNDNSAADAAIALGVLGLAAGVIGGAAMSNRHRHHGPRYYRGHGRPFRHHR</sequence>
<dbReference type="AlphaFoldDB" id="A0A6A8AE97"/>
<feature type="domain" description="Peptidoglycan binding-like" evidence="3">
    <location>
        <begin position="189"/>
        <end position="242"/>
    </location>
</feature>
<evidence type="ECO:0000313" key="5">
    <source>
        <dbReference type="Proteomes" id="UP000435138"/>
    </source>
</evidence>
<evidence type="ECO:0000259" key="3">
    <source>
        <dbReference type="Pfam" id="PF01471"/>
    </source>
</evidence>
<accession>A0A6A8AE97</accession>
<dbReference type="EMBL" id="WIXI01000045">
    <property type="protein sequence ID" value="MQY47536.1"/>
    <property type="molecule type" value="Genomic_DNA"/>
</dbReference>
<keyword evidence="2" id="KW-0732">Signal</keyword>
<dbReference type="RefSeq" id="WP_153355014.1">
    <property type="nucleotide sequence ID" value="NZ_JAYKOO010000007.1"/>
</dbReference>
<evidence type="ECO:0000256" key="1">
    <source>
        <dbReference type="SAM" id="MobiDB-lite"/>
    </source>
</evidence>
<dbReference type="SUPFAM" id="SSF47090">
    <property type="entry name" value="PGBD-like"/>
    <property type="match status" value="1"/>
</dbReference>
<comment type="caution">
    <text evidence="4">The sequence shown here is derived from an EMBL/GenBank/DDBJ whole genome shotgun (WGS) entry which is preliminary data.</text>
</comment>
<protein>
    <recommendedName>
        <fullName evidence="3">Peptidoglycan binding-like domain-containing protein</fullName>
    </recommendedName>
</protein>
<name>A0A6A8AE97_9HYPH</name>
<proteinExistence type="predicted"/>
<reference evidence="4 5" key="1">
    <citation type="submission" date="2019-11" db="EMBL/GenBank/DDBJ databases">
        <title>Genome analysis of Rhizobacterium cereale a novel genus and species isolated from maize roots in North Spain.</title>
        <authorList>
            <person name="Menendez E."/>
            <person name="Flores-Felix J.D."/>
            <person name="Ramirez-Bahena M.-H."/>
            <person name="Igual J.M."/>
            <person name="Garcia-Fraile P."/>
            <person name="Peix A."/>
            <person name="Velazquez E."/>
        </authorList>
    </citation>
    <scope>NUCLEOTIDE SEQUENCE [LARGE SCALE GENOMIC DNA]</scope>
    <source>
        <strain evidence="4 5">RZME27</strain>
    </source>
</reference>
<dbReference type="Proteomes" id="UP000435138">
    <property type="component" value="Unassembled WGS sequence"/>
</dbReference>
<evidence type="ECO:0000313" key="4">
    <source>
        <dbReference type="EMBL" id="MQY47536.1"/>
    </source>
</evidence>
<organism evidence="4 5">
    <name type="scientific">Endobacterium cereale</name>
    <dbReference type="NCBI Taxonomy" id="2663029"/>
    <lineage>
        <taxon>Bacteria</taxon>
        <taxon>Pseudomonadati</taxon>
        <taxon>Pseudomonadota</taxon>
        <taxon>Alphaproteobacteria</taxon>
        <taxon>Hyphomicrobiales</taxon>
        <taxon>Rhizobiaceae</taxon>
        <taxon>Endobacterium</taxon>
    </lineage>
</organism>
<dbReference type="InterPro" id="IPR002477">
    <property type="entry name" value="Peptidoglycan-bd-like"/>
</dbReference>
<evidence type="ECO:0000256" key="2">
    <source>
        <dbReference type="SAM" id="SignalP"/>
    </source>
</evidence>
<feature type="region of interest" description="Disordered" evidence="1">
    <location>
        <begin position="32"/>
        <end position="72"/>
    </location>
</feature>
<feature type="compositionally biased region" description="Low complexity" evidence="1">
    <location>
        <begin position="41"/>
        <end position="72"/>
    </location>
</feature>
<keyword evidence="5" id="KW-1185">Reference proteome</keyword>
<feature type="signal peptide" evidence="2">
    <location>
        <begin position="1"/>
        <end position="26"/>
    </location>
</feature>
<gene>
    <name evidence="4" type="ORF">GAO09_15990</name>
</gene>
<dbReference type="Pfam" id="PF01471">
    <property type="entry name" value="PG_binding_1"/>
    <property type="match status" value="1"/>
</dbReference>
<feature type="chain" id="PRO_5025553856" description="Peptidoglycan binding-like domain-containing protein" evidence="2">
    <location>
        <begin position="27"/>
        <end position="331"/>
    </location>
</feature>